<evidence type="ECO:0000256" key="1">
    <source>
        <dbReference type="SAM" id="MobiDB-lite"/>
    </source>
</evidence>
<feature type="compositionally biased region" description="Acidic residues" evidence="1">
    <location>
        <begin position="256"/>
        <end position="265"/>
    </location>
</feature>
<dbReference type="HOGENOM" id="CLU_1049955_0_0_1"/>
<dbReference type="GeneID" id="34521734"/>
<evidence type="ECO:0000313" key="3">
    <source>
        <dbReference type="Proteomes" id="UP000019384"/>
    </source>
</evidence>
<dbReference type="Pfam" id="PF09510">
    <property type="entry name" value="Rtt102p"/>
    <property type="match status" value="1"/>
</dbReference>
<dbReference type="GO" id="GO:0006338">
    <property type="term" value="P:chromatin remodeling"/>
    <property type="evidence" value="ECO:0007669"/>
    <property type="project" value="InterPro"/>
</dbReference>
<feature type="compositionally biased region" description="Polar residues" evidence="1">
    <location>
        <begin position="106"/>
        <end position="127"/>
    </location>
</feature>
<accession>W6MP00</accession>
<dbReference type="AlphaFoldDB" id="W6MP00"/>
<reference evidence="2" key="2">
    <citation type="submission" date="2014-02" db="EMBL/GenBank/DDBJ databases">
        <title>Complete DNA sequence of /Kuraishia capsulata/ illustrates novel genomic features among budding yeasts (/Saccharomycotina/).</title>
        <authorList>
            <person name="Morales L."/>
            <person name="Noel B."/>
            <person name="Porcel B."/>
            <person name="Marcet-Houben M."/>
            <person name="Hullo M-F."/>
            <person name="Sacerdot C."/>
            <person name="Tekaia F."/>
            <person name="Leh-Louis V."/>
            <person name="Despons L."/>
            <person name="Khanna V."/>
            <person name="Aury J-M."/>
            <person name="Barbe V."/>
            <person name="Couloux A."/>
            <person name="Labadie K."/>
            <person name="Pelletier E."/>
            <person name="Souciet J-L."/>
            <person name="Boekhout T."/>
            <person name="Gabaldon T."/>
            <person name="Wincker P."/>
            <person name="Dujon B."/>
        </authorList>
    </citation>
    <scope>NUCLEOTIDE SEQUENCE</scope>
    <source>
        <strain evidence="2">CBS 1993</strain>
    </source>
</reference>
<feature type="compositionally biased region" description="Low complexity" evidence="1">
    <location>
        <begin position="205"/>
        <end position="217"/>
    </location>
</feature>
<gene>
    <name evidence="2" type="ORF">KUCA_T00004338001</name>
</gene>
<feature type="region of interest" description="Disordered" evidence="1">
    <location>
        <begin position="25"/>
        <end position="48"/>
    </location>
</feature>
<dbReference type="Gene3D" id="6.20.420.10">
    <property type="match status" value="1"/>
</dbReference>
<dbReference type="Proteomes" id="UP000019384">
    <property type="component" value="Unassembled WGS sequence"/>
</dbReference>
<name>W6MP00_9ASCO</name>
<dbReference type="EMBL" id="HG793129">
    <property type="protein sequence ID" value="CDK28356.1"/>
    <property type="molecule type" value="Genomic_DNA"/>
</dbReference>
<feature type="region of interest" description="Disordered" evidence="1">
    <location>
        <begin position="91"/>
        <end position="265"/>
    </location>
</feature>
<reference evidence="2" key="1">
    <citation type="submission" date="2013-12" db="EMBL/GenBank/DDBJ databases">
        <authorList>
            <person name="Genoscope - CEA"/>
        </authorList>
    </citation>
    <scope>NUCLEOTIDE SEQUENCE</scope>
    <source>
        <strain evidence="2">CBS 1993</strain>
    </source>
</reference>
<dbReference type="OrthoDB" id="4063132at2759"/>
<feature type="compositionally biased region" description="Polar residues" evidence="1">
    <location>
        <begin position="218"/>
        <end position="228"/>
    </location>
</feature>
<dbReference type="GO" id="GO:0016586">
    <property type="term" value="C:RSC-type complex"/>
    <property type="evidence" value="ECO:0007669"/>
    <property type="project" value="InterPro"/>
</dbReference>
<proteinExistence type="predicted"/>
<protein>
    <submittedName>
        <fullName evidence="2">Uncharacterized protein</fullName>
    </submittedName>
</protein>
<keyword evidence="3" id="KW-1185">Reference proteome</keyword>
<feature type="compositionally biased region" description="Polar residues" evidence="1">
    <location>
        <begin position="171"/>
        <end position="204"/>
    </location>
</feature>
<dbReference type="InterPro" id="IPR018304">
    <property type="entry name" value="Rtt102"/>
</dbReference>
<organism evidence="2 3">
    <name type="scientific">Kuraishia capsulata CBS 1993</name>
    <dbReference type="NCBI Taxonomy" id="1382522"/>
    <lineage>
        <taxon>Eukaryota</taxon>
        <taxon>Fungi</taxon>
        <taxon>Dikarya</taxon>
        <taxon>Ascomycota</taxon>
        <taxon>Saccharomycotina</taxon>
        <taxon>Pichiomycetes</taxon>
        <taxon>Pichiales</taxon>
        <taxon>Pichiaceae</taxon>
        <taxon>Kuraishia</taxon>
    </lineage>
</organism>
<sequence>MAIKNNLYKQSLVRSANSHLNLLDQQSGERRWTRDWFNPPKPKTNEGGIANGINGIVGSSAPDSQSTTPQPVAIYPFELKTWVLKTDEASEPIVDGDDDDFIDLTKFTTGEPTNTESEASGSRTDSGLSAADIKGAVGGDAIPGFSSSAAQEMKEKELQNQASLDSDKESSQTPVATPSETPAETPASTADSTPEVSEQVGTTEASAEASAQVSAPSGSASVSETPSSLEIVAEPFAAGALAGETGESTGNSESQTDADGDVQMN</sequence>
<feature type="compositionally biased region" description="Polar residues" evidence="1">
    <location>
        <begin position="246"/>
        <end position="255"/>
    </location>
</feature>
<dbReference type="GO" id="GO:0016514">
    <property type="term" value="C:SWI/SNF complex"/>
    <property type="evidence" value="ECO:0007669"/>
    <property type="project" value="InterPro"/>
</dbReference>
<dbReference type="RefSeq" id="XP_022460346.1">
    <property type="nucleotide sequence ID" value="XM_022601062.1"/>
</dbReference>
<evidence type="ECO:0000313" key="2">
    <source>
        <dbReference type="EMBL" id="CDK28356.1"/>
    </source>
</evidence>